<reference evidence="6" key="1">
    <citation type="journal article" date="2021" name="Nat. Commun.">
        <title>Genetic determinants of endophytism in the Arabidopsis root mycobiome.</title>
        <authorList>
            <person name="Mesny F."/>
            <person name="Miyauchi S."/>
            <person name="Thiergart T."/>
            <person name="Pickel B."/>
            <person name="Atanasova L."/>
            <person name="Karlsson M."/>
            <person name="Huettel B."/>
            <person name="Barry K.W."/>
            <person name="Haridas S."/>
            <person name="Chen C."/>
            <person name="Bauer D."/>
            <person name="Andreopoulos W."/>
            <person name="Pangilinan J."/>
            <person name="LaButti K."/>
            <person name="Riley R."/>
            <person name="Lipzen A."/>
            <person name="Clum A."/>
            <person name="Drula E."/>
            <person name="Henrissat B."/>
            <person name="Kohler A."/>
            <person name="Grigoriev I.V."/>
            <person name="Martin F.M."/>
            <person name="Hacquard S."/>
        </authorList>
    </citation>
    <scope>NUCLEOTIDE SEQUENCE</scope>
    <source>
        <strain evidence="6">MPI-CAGE-CH-0230</strain>
    </source>
</reference>
<protein>
    <recommendedName>
        <fullName evidence="5">MYND-type domain-containing protein</fullName>
    </recommendedName>
</protein>
<dbReference type="GO" id="GO:0008270">
    <property type="term" value="F:zinc ion binding"/>
    <property type="evidence" value="ECO:0007669"/>
    <property type="project" value="UniProtKB-KW"/>
</dbReference>
<dbReference type="SUPFAM" id="SSF144232">
    <property type="entry name" value="HIT/MYND zinc finger-like"/>
    <property type="match status" value="1"/>
</dbReference>
<dbReference type="RefSeq" id="XP_046018093.1">
    <property type="nucleotide sequence ID" value="XM_046156200.1"/>
</dbReference>
<dbReference type="PROSITE" id="PS50865">
    <property type="entry name" value="ZF_MYND_2"/>
    <property type="match status" value="1"/>
</dbReference>
<name>A0A9P8YHH4_9PEZI</name>
<dbReference type="InterPro" id="IPR002893">
    <property type="entry name" value="Znf_MYND"/>
</dbReference>
<evidence type="ECO:0000259" key="5">
    <source>
        <dbReference type="PROSITE" id="PS50865"/>
    </source>
</evidence>
<evidence type="ECO:0000313" key="7">
    <source>
        <dbReference type="Proteomes" id="UP000756346"/>
    </source>
</evidence>
<comment type="caution">
    <text evidence="6">The sequence shown here is derived from an EMBL/GenBank/DDBJ whole genome shotgun (WGS) entry which is preliminary data.</text>
</comment>
<proteinExistence type="predicted"/>
<keyword evidence="1" id="KW-0479">Metal-binding</keyword>
<evidence type="ECO:0000256" key="1">
    <source>
        <dbReference type="ARBA" id="ARBA00022723"/>
    </source>
</evidence>
<evidence type="ECO:0000256" key="2">
    <source>
        <dbReference type="ARBA" id="ARBA00022771"/>
    </source>
</evidence>
<feature type="domain" description="MYND-type" evidence="5">
    <location>
        <begin position="118"/>
        <end position="168"/>
    </location>
</feature>
<dbReference type="GeneID" id="70185746"/>
<organism evidence="6 7">
    <name type="scientific">Microdochium trichocladiopsis</name>
    <dbReference type="NCBI Taxonomy" id="1682393"/>
    <lineage>
        <taxon>Eukaryota</taxon>
        <taxon>Fungi</taxon>
        <taxon>Dikarya</taxon>
        <taxon>Ascomycota</taxon>
        <taxon>Pezizomycotina</taxon>
        <taxon>Sordariomycetes</taxon>
        <taxon>Xylariomycetidae</taxon>
        <taxon>Xylariales</taxon>
        <taxon>Microdochiaceae</taxon>
        <taxon>Microdochium</taxon>
    </lineage>
</organism>
<keyword evidence="7" id="KW-1185">Reference proteome</keyword>
<dbReference type="Gene3D" id="6.10.140.2220">
    <property type="match status" value="1"/>
</dbReference>
<evidence type="ECO:0000256" key="3">
    <source>
        <dbReference type="ARBA" id="ARBA00022833"/>
    </source>
</evidence>
<keyword evidence="3" id="KW-0862">Zinc</keyword>
<dbReference type="OrthoDB" id="432970at2759"/>
<dbReference type="Proteomes" id="UP000756346">
    <property type="component" value="Unassembled WGS sequence"/>
</dbReference>
<dbReference type="AlphaFoldDB" id="A0A9P8YHH4"/>
<evidence type="ECO:0000313" key="6">
    <source>
        <dbReference type="EMBL" id="KAH7040038.1"/>
    </source>
</evidence>
<evidence type="ECO:0000256" key="4">
    <source>
        <dbReference type="PROSITE-ProRule" id="PRU00134"/>
    </source>
</evidence>
<dbReference type="Pfam" id="PF01753">
    <property type="entry name" value="zf-MYND"/>
    <property type="match status" value="1"/>
</dbReference>
<accession>A0A9P8YHH4</accession>
<dbReference type="EMBL" id="JAGTJQ010000001">
    <property type="protein sequence ID" value="KAH7040038.1"/>
    <property type="molecule type" value="Genomic_DNA"/>
</dbReference>
<sequence length="439" mass="49060">MSLLNPDYRSGADYAFLVSRLPPDIQRMHAMGIRNVTLIGFDPTSCVYFWRSIADLAMQKTPAELMGQTATARQLRFYKWIVRGRNDADMGMQLTGHGGTDAARQAASLLPGEEKRGCGHCGWAPAQKEVYSYCAGCVIESQGRRISCMYYCSRKCQEDHWPTHKTFCTTRKKVVRAAHLIQKLMYAIEAAGAQRQVESLEVRDGVTHLHEVPQEELVLRGGPILNPVAQGNASQEAYHAALTGQTCNEIVIVGRQLLNLLIDPYCRHMEVITIVPRNAVNPLGILNASSKLNKECYMMIGAHKVIRLHLASGETLLLDISGAQYGWREPVAPWDKWCRHRAAHVNHANAVHVSDTIENKQRMLASYEQIRGERLRRQMAQRIQSLLSTEAAQRKLPSVLALLGLPGISYNVFEQHVVQAAQQACLQISQSGRTSRRGL</sequence>
<keyword evidence="2 4" id="KW-0863">Zinc-finger</keyword>
<gene>
    <name evidence="6" type="ORF">B0I36DRAFT_343841</name>
</gene>